<dbReference type="Proteomes" id="UP000199356">
    <property type="component" value="Unassembled WGS sequence"/>
</dbReference>
<dbReference type="InterPro" id="IPR026286">
    <property type="entry name" value="MaiA/AMDase"/>
</dbReference>
<dbReference type="PIRSF" id="PIRSF015736">
    <property type="entry name" value="MI"/>
    <property type="match status" value="1"/>
</dbReference>
<protein>
    <submittedName>
        <fullName evidence="1">Arylmalonate decarboxylase</fullName>
    </submittedName>
</protein>
<dbReference type="Pfam" id="PF17645">
    <property type="entry name" value="Amdase"/>
    <property type="match status" value="1"/>
</dbReference>
<organism evidence="1 2">
    <name type="scientific">Tranquillimonas alkanivorans</name>
    <dbReference type="NCBI Taxonomy" id="441119"/>
    <lineage>
        <taxon>Bacteria</taxon>
        <taxon>Pseudomonadati</taxon>
        <taxon>Pseudomonadota</taxon>
        <taxon>Alphaproteobacteria</taxon>
        <taxon>Rhodobacterales</taxon>
        <taxon>Roseobacteraceae</taxon>
        <taxon>Tranquillimonas</taxon>
    </lineage>
</organism>
<name>A0A1I5UC90_9RHOB</name>
<dbReference type="InterPro" id="IPR053714">
    <property type="entry name" value="Iso_Racemase_Enz_sf"/>
</dbReference>
<dbReference type="Gene3D" id="3.40.50.12500">
    <property type="match status" value="1"/>
</dbReference>
<evidence type="ECO:0000313" key="1">
    <source>
        <dbReference type="EMBL" id="SFP92923.1"/>
    </source>
</evidence>
<dbReference type="EMBL" id="FOXA01000019">
    <property type="protein sequence ID" value="SFP92923.1"/>
    <property type="molecule type" value="Genomic_DNA"/>
</dbReference>
<dbReference type="OrthoDB" id="9816064at2"/>
<evidence type="ECO:0000313" key="2">
    <source>
        <dbReference type="Proteomes" id="UP000199356"/>
    </source>
</evidence>
<dbReference type="AlphaFoldDB" id="A0A1I5UC90"/>
<dbReference type="RefSeq" id="WP_093424595.1">
    <property type="nucleotide sequence ID" value="NZ_FOXA01000019.1"/>
</dbReference>
<reference evidence="1 2" key="1">
    <citation type="submission" date="2016-10" db="EMBL/GenBank/DDBJ databases">
        <authorList>
            <person name="de Groot N.N."/>
        </authorList>
    </citation>
    <scope>NUCLEOTIDE SEQUENCE [LARGE SCALE GENOMIC DNA]</scope>
    <source>
        <strain evidence="1 2">DSM 19547</strain>
    </source>
</reference>
<accession>A0A1I5UC90</accession>
<dbReference type="PANTHER" id="PTHR40267:SF1">
    <property type="entry name" value="BLR3294 PROTEIN"/>
    <property type="match status" value="1"/>
</dbReference>
<dbReference type="STRING" id="441119.SAMN04488047_11928"/>
<sequence length="242" mass="25353">MQPVIGMIVPPAAGKVPPEAYGLFPEGITFAARGLALRELSLNGYSEVIDRVADLVRDLREVEGADAVSLMGTSLSFFKGNAFNDELVQVMERSGGIPATTMSNAIRDALRTLGAHRIAVGTAYTDEVNERLRVYLETAGFEIVSLQGLGLTEVPDVHAVTQEEVVELGQRAAESAVISPDAVLVSCGGLIATDLAPQLEARIGLPVVASATAGVWASVRLLGRDGASPKLGMLAEASRSRG</sequence>
<proteinExistence type="predicted"/>
<dbReference type="PANTHER" id="PTHR40267">
    <property type="entry name" value="BLR3294 PROTEIN"/>
    <property type="match status" value="1"/>
</dbReference>
<keyword evidence="2" id="KW-1185">Reference proteome</keyword>
<gene>
    <name evidence="1" type="ORF">SAMN04488047_11928</name>
</gene>